<proteinExistence type="inferred from homology"/>
<keyword evidence="7" id="KW-1185">Reference proteome</keyword>
<evidence type="ECO:0000256" key="1">
    <source>
        <dbReference type="ARBA" id="ARBA00023239"/>
    </source>
</evidence>
<accession>A0ABS1HE58</accession>
<dbReference type="EC" id="4.2.2.-" evidence="3"/>
<dbReference type="PANTHER" id="PTHR34183">
    <property type="entry name" value="ENDOLYTIC PEPTIDOGLYCAN TRANSGLYCOSYLASE RLPA"/>
    <property type="match status" value="1"/>
</dbReference>
<evidence type="ECO:0000259" key="5">
    <source>
        <dbReference type="Pfam" id="PF03330"/>
    </source>
</evidence>
<gene>
    <name evidence="3" type="primary">rlpA</name>
    <name evidence="6" type="ORF">JIV24_01140</name>
</gene>
<dbReference type="Proteomes" id="UP000605676">
    <property type="component" value="Unassembled WGS sequence"/>
</dbReference>
<dbReference type="HAMAP" id="MF_02071">
    <property type="entry name" value="RlpA"/>
    <property type="match status" value="1"/>
</dbReference>
<protein>
    <recommendedName>
        <fullName evidence="3">Probable endolytic peptidoglycan transglycosylase RlpA</fullName>
        <ecNumber evidence="3">4.2.2.-</ecNumber>
    </recommendedName>
</protein>
<comment type="caution">
    <text evidence="6">The sequence shown here is derived from an EMBL/GenBank/DDBJ whole genome shotgun (WGS) entry which is preliminary data.</text>
</comment>
<evidence type="ECO:0000256" key="2">
    <source>
        <dbReference type="ARBA" id="ARBA00023316"/>
    </source>
</evidence>
<dbReference type="CDD" id="cd22268">
    <property type="entry name" value="DPBB_RlpA-like"/>
    <property type="match status" value="1"/>
</dbReference>
<evidence type="ECO:0000313" key="7">
    <source>
        <dbReference type="Proteomes" id="UP000605676"/>
    </source>
</evidence>
<organism evidence="6 7">
    <name type="scientific">Carboxylicivirga marina</name>
    <dbReference type="NCBI Taxonomy" id="2800988"/>
    <lineage>
        <taxon>Bacteria</taxon>
        <taxon>Pseudomonadati</taxon>
        <taxon>Bacteroidota</taxon>
        <taxon>Bacteroidia</taxon>
        <taxon>Marinilabiliales</taxon>
        <taxon>Marinilabiliaceae</taxon>
        <taxon>Carboxylicivirga</taxon>
    </lineage>
</organism>
<dbReference type="EMBL" id="JAENRR010000002">
    <property type="protein sequence ID" value="MBK3515924.1"/>
    <property type="molecule type" value="Genomic_DNA"/>
</dbReference>
<keyword evidence="2 3" id="KW-0961">Cell wall biogenesis/degradation</keyword>
<reference evidence="6 7" key="1">
    <citation type="submission" date="2021-01" db="EMBL/GenBank/DDBJ databases">
        <title>Carboxyliciviraga sp.nov., isolated from coastal sediments.</title>
        <authorList>
            <person name="Lu D."/>
            <person name="Zhang T."/>
        </authorList>
    </citation>
    <scope>NUCLEOTIDE SEQUENCE [LARGE SCALE GENOMIC DNA]</scope>
    <source>
        <strain evidence="6 7">N1Y132</strain>
    </source>
</reference>
<comment type="similarity">
    <text evidence="3 4">Belongs to the RlpA family.</text>
</comment>
<dbReference type="InterPro" id="IPR009009">
    <property type="entry name" value="RlpA-like_DPBB"/>
</dbReference>
<comment type="function">
    <text evidence="3">Lytic transglycosylase with a strong preference for naked glycan strands that lack stem peptides.</text>
</comment>
<dbReference type="InterPro" id="IPR012997">
    <property type="entry name" value="RplA"/>
</dbReference>
<evidence type="ECO:0000256" key="3">
    <source>
        <dbReference type="HAMAP-Rule" id="MF_02071"/>
    </source>
</evidence>
<evidence type="ECO:0000313" key="6">
    <source>
        <dbReference type="EMBL" id="MBK3515924.1"/>
    </source>
</evidence>
<dbReference type="RefSeq" id="WP_200463156.1">
    <property type="nucleotide sequence ID" value="NZ_JAENRR010000002.1"/>
</dbReference>
<feature type="domain" description="RlpA-like protein double-psi beta-barrel" evidence="5">
    <location>
        <begin position="23"/>
        <end position="111"/>
    </location>
</feature>
<dbReference type="NCBIfam" id="TIGR00413">
    <property type="entry name" value="rlpA"/>
    <property type="match status" value="1"/>
</dbReference>
<dbReference type="InterPro" id="IPR034718">
    <property type="entry name" value="RlpA"/>
</dbReference>
<evidence type="ECO:0000256" key="4">
    <source>
        <dbReference type="RuleBase" id="RU003495"/>
    </source>
</evidence>
<keyword evidence="1 3" id="KW-0456">Lyase</keyword>
<dbReference type="Pfam" id="PF03330">
    <property type="entry name" value="DPBB_1"/>
    <property type="match status" value="1"/>
</dbReference>
<dbReference type="SUPFAM" id="SSF50685">
    <property type="entry name" value="Barwin-like endoglucanases"/>
    <property type="match status" value="1"/>
</dbReference>
<dbReference type="PANTHER" id="PTHR34183:SF1">
    <property type="entry name" value="ENDOLYTIC PEPTIDOGLYCAN TRANSGLYCOSYLASE RLPA"/>
    <property type="match status" value="1"/>
</dbReference>
<sequence length="155" mass="17447">MRLLLIILLVITSKLYAQEFEQIGKASYYADKFEGRRTANGDTFSNSCLTAAHKTLPFGTKLVVTNMANNKQVIVTINDRGPFIKGRIIDVSQTAANKLDFINQGITEVRIEKAHKPIDEDELLQALMTLSVNIKTPVDFAYLSKKLHLKQIPKR</sequence>
<name>A0ABS1HE58_9BACT</name>
<dbReference type="InterPro" id="IPR036908">
    <property type="entry name" value="RlpA-like_sf"/>
</dbReference>
<dbReference type="Gene3D" id="2.40.40.10">
    <property type="entry name" value="RlpA-like domain"/>
    <property type="match status" value="1"/>
</dbReference>